<feature type="signal peptide" evidence="1">
    <location>
        <begin position="1"/>
        <end position="25"/>
    </location>
</feature>
<organism evidence="2 3">
    <name type="scientific">Cnuella takakiae</name>
    <dbReference type="NCBI Taxonomy" id="1302690"/>
    <lineage>
        <taxon>Bacteria</taxon>
        <taxon>Pseudomonadati</taxon>
        <taxon>Bacteroidota</taxon>
        <taxon>Chitinophagia</taxon>
        <taxon>Chitinophagales</taxon>
        <taxon>Chitinophagaceae</taxon>
        <taxon>Cnuella</taxon>
    </lineage>
</organism>
<protein>
    <recommendedName>
        <fullName evidence="4">Conjugal transfer protein TraI</fullName>
    </recommendedName>
</protein>
<accession>A0A1M4SD95</accession>
<proteinExistence type="predicted"/>
<gene>
    <name evidence="2" type="ORF">SAMN05444008_10183</name>
</gene>
<name>A0A1M4SD95_9BACT</name>
<evidence type="ECO:0000256" key="1">
    <source>
        <dbReference type="SAM" id="SignalP"/>
    </source>
</evidence>
<reference evidence="2 3" key="1">
    <citation type="submission" date="2016-11" db="EMBL/GenBank/DDBJ databases">
        <authorList>
            <person name="Jaros S."/>
            <person name="Januszkiewicz K."/>
            <person name="Wedrychowicz H."/>
        </authorList>
    </citation>
    <scope>NUCLEOTIDE SEQUENCE [LARGE SCALE GENOMIC DNA]</scope>
    <source>
        <strain evidence="2 3">DSM 26897</strain>
    </source>
</reference>
<feature type="chain" id="PRO_5012499696" description="Conjugal transfer protein TraI" evidence="1">
    <location>
        <begin position="26"/>
        <end position="225"/>
    </location>
</feature>
<keyword evidence="3" id="KW-1185">Reference proteome</keyword>
<dbReference type="EMBL" id="FQUO01000001">
    <property type="protein sequence ID" value="SHE30180.1"/>
    <property type="molecule type" value="Genomic_DNA"/>
</dbReference>
<evidence type="ECO:0000313" key="3">
    <source>
        <dbReference type="Proteomes" id="UP000184368"/>
    </source>
</evidence>
<evidence type="ECO:0008006" key="4">
    <source>
        <dbReference type="Google" id="ProtNLM"/>
    </source>
</evidence>
<dbReference type="STRING" id="1302690.BUE76_23275"/>
<dbReference type="Proteomes" id="UP000184368">
    <property type="component" value="Unassembled WGS sequence"/>
</dbReference>
<evidence type="ECO:0000313" key="2">
    <source>
        <dbReference type="EMBL" id="SHE30180.1"/>
    </source>
</evidence>
<dbReference type="AlphaFoldDB" id="A0A1M4SD95"/>
<keyword evidence="1" id="KW-0732">Signal</keyword>
<sequence>MMKRSCWAGIVFLMVFSFSSSGAQAQEPVTEIIRRGIVKVIRAVDLKIQRMQNETLWLQNAQKALENTLSKTRLEEITGWVTKQRDLYQDYYDQLWRVKSAISLYAEIRELTRKQLRIVQAYKVAWAGVRKDQHFTVQELVYISDTYTGMLKQCLNNLQQVQSLVQSFTLEMTDGQRMGMISNIADDIDRNYSDLKAFNVRNVQISLSRARDEQELEVVRMIYGL</sequence>